<dbReference type="SUPFAM" id="SSF51905">
    <property type="entry name" value="FAD/NAD(P)-binding domain"/>
    <property type="match status" value="1"/>
</dbReference>
<dbReference type="InterPro" id="IPR050464">
    <property type="entry name" value="Zeta_carotene_desat/Oxidored"/>
</dbReference>
<dbReference type="InterPro" id="IPR002937">
    <property type="entry name" value="Amino_oxidase"/>
</dbReference>
<feature type="domain" description="Amine oxidase" evidence="1">
    <location>
        <begin position="11"/>
        <end position="242"/>
    </location>
</feature>
<evidence type="ECO:0000313" key="2">
    <source>
        <dbReference type="EMBL" id="GJM60076.1"/>
    </source>
</evidence>
<accession>A0AAN4VW08</accession>
<dbReference type="Gene3D" id="3.50.50.60">
    <property type="entry name" value="FAD/NAD(P)-binding domain"/>
    <property type="match status" value="2"/>
</dbReference>
<dbReference type="GO" id="GO:0016491">
    <property type="term" value="F:oxidoreductase activity"/>
    <property type="evidence" value="ECO:0007669"/>
    <property type="project" value="InterPro"/>
</dbReference>
<proteinExistence type="predicted"/>
<dbReference type="PANTHER" id="PTHR42923:SF3">
    <property type="entry name" value="PROTOPORPHYRINOGEN OXIDASE"/>
    <property type="match status" value="1"/>
</dbReference>
<dbReference type="PANTHER" id="PTHR42923">
    <property type="entry name" value="PROTOPORPHYRINOGEN OXIDASE"/>
    <property type="match status" value="1"/>
</dbReference>
<keyword evidence="3" id="KW-1185">Reference proteome</keyword>
<dbReference type="AlphaFoldDB" id="A0AAN4VW08"/>
<name>A0AAN4VW08_9BACT</name>
<sequence>MYDAIIVGAGISGISLAFQLAQKDQKVLVLEASPQLGGCIQSAKDEAQDHFWIEMGAHTTYNSYGAFIRLIEACDWLQELMPREKVPYKIYKKGKLKSVVSPVNKLEALFSVPRIFWQKKEGETVKSYYSKILGNHNYERYFKHIFAAVPCQSVDDFPADMLFKKREKRKDILRSFTLKNGLQSLIEKMAHHPNIKVITNARVNQVELLEEAKRAHLTDGQSFEGKQLAIATPPHVAQRLVKDINEDLTMALAKIPVAYSEAMGVVVKKSDLKLPEVAGIFAPRSDFFSVVSRDVVGHERYRGFVFHFKPNVGSDAVKENIICEVLGIRKDHFQKLYKKENILPSLRLGQDELVKTIDQQSKANGLHFTGNYFLGLSIEDCVQRSETIAERMLHRP</sequence>
<dbReference type="Pfam" id="PF01593">
    <property type="entry name" value="Amino_oxidase"/>
    <property type="match status" value="1"/>
</dbReference>
<dbReference type="RefSeq" id="WP_338235947.1">
    <property type="nucleotide sequence ID" value="NZ_BQKE01000001.1"/>
</dbReference>
<dbReference type="EMBL" id="BQKE01000001">
    <property type="protein sequence ID" value="GJM60076.1"/>
    <property type="molecule type" value="Genomic_DNA"/>
</dbReference>
<evidence type="ECO:0000313" key="3">
    <source>
        <dbReference type="Proteomes" id="UP001310022"/>
    </source>
</evidence>
<dbReference type="InterPro" id="IPR036188">
    <property type="entry name" value="FAD/NAD-bd_sf"/>
</dbReference>
<protein>
    <submittedName>
        <fullName evidence="2">FAD-dependent oxidoreductase</fullName>
    </submittedName>
</protein>
<organism evidence="2 3">
    <name type="scientific">Persicobacter diffluens</name>
    <dbReference type="NCBI Taxonomy" id="981"/>
    <lineage>
        <taxon>Bacteria</taxon>
        <taxon>Pseudomonadati</taxon>
        <taxon>Bacteroidota</taxon>
        <taxon>Cytophagia</taxon>
        <taxon>Cytophagales</taxon>
        <taxon>Persicobacteraceae</taxon>
        <taxon>Persicobacter</taxon>
    </lineage>
</organism>
<comment type="caution">
    <text evidence="2">The sequence shown here is derived from an EMBL/GenBank/DDBJ whole genome shotgun (WGS) entry which is preliminary data.</text>
</comment>
<dbReference type="Proteomes" id="UP001310022">
    <property type="component" value="Unassembled WGS sequence"/>
</dbReference>
<reference evidence="2 3" key="1">
    <citation type="submission" date="2021-12" db="EMBL/GenBank/DDBJ databases">
        <title>Genome sequencing of bacteria with rrn-lacking chromosome and rrn-plasmid.</title>
        <authorList>
            <person name="Anda M."/>
            <person name="Iwasaki W."/>
        </authorList>
    </citation>
    <scope>NUCLEOTIDE SEQUENCE [LARGE SCALE GENOMIC DNA]</scope>
    <source>
        <strain evidence="2 3">NBRC 15940</strain>
    </source>
</reference>
<evidence type="ECO:0000259" key="1">
    <source>
        <dbReference type="Pfam" id="PF01593"/>
    </source>
</evidence>
<gene>
    <name evidence="2" type="ORF">PEDI_06280</name>
</gene>